<name>A0A7H1PQL6_9ACTN</name>
<dbReference type="Proteomes" id="UP000516422">
    <property type="component" value="Chromosome"/>
</dbReference>
<sequence>MRPRSPRHLRIAAHAELISLIVMLANVFTVHLKPVSSVMGPTHGCAYLFVVVATWRLKPGPAVNTAALIPGVGGLLALRLQPRRRDPCPSRRDRTVLTLRPGWPAPHRHDNLAGP</sequence>
<dbReference type="KEGG" id="sgf:HEP81_00006"/>
<accession>A0A7H1PQL6</accession>
<organism evidence="1 3">
    <name type="scientific">Streptomyces griseofuscus</name>
    <dbReference type="NCBI Taxonomy" id="146922"/>
    <lineage>
        <taxon>Bacteria</taxon>
        <taxon>Bacillati</taxon>
        <taxon>Actinomycetota</taxon>
        <taxon>Actinomycetes</taxon>
        <taxon>Kitasatosporales</taxon>
        <taxon>Streptomycetaceae</taxon>
        <taxon>Streptomyces</taxon>
    </lineage>
</organism>
<dbReference type="EMBL" id="CP051006">
    <property type="protein sequence ID" value="QNT98100.1"/>
    <property type="molecule type" value="Genomic_DNA"/>
</dbReference>
<protein>
    <recommendedName>
        <fullName evidence="4">DUF3817 domain-containing protein</fullName>
    </recommendedName>
</protein>
<dbReference type="KEGG" id="sgf:HEP81_07872"/>
<evidence type="ECO:0000313" key="2">
    <source>
        <dbReference type="EMBL" id="QNT98100.1"/>
    </source>
</evidence>
<dbReference type="GeneID" id="91467358"/>
<evidence type="ECO:0000313" key="3">
    <source>
        <dbReference type="Proteomes" id="UP000516422"/>
    </source>
</evidence>
<dbReference type="AlphaFoldDB" id="A0A7H1PQL6"/>
<evidence type="ECO:0008006" key="4">
    <source>
        <dbReference type="Google" id="ProtNLM"/>
    </source>
</evidence>
<reference evidence="1 3" key="1">
    <citation type="submission" date="2020-04" db="EMBL/GenBank/DDBJ databases">
        <title>Characterization and engineering of Streptomyces griseofuscus DSM40191 as a potential heterologous host for expression of BGCs.</title>
        <authorList>
            <person name="Gren T."/>
            <person name="Whitford C.M."/>
            <person name="Mohite O.S."/>
            <person name="Joergensen T.S."/>
            <person name="Nielsen J.B."/>
            <person name="Lee S.Y."/>
            <person name="Weber T."/>
        </authorList>
    </citation>
    <scope>NUCLEOTIDE SEQUENCE [LARGE SCALE GENOMIC DNA]</scope>
    <source>
        <strain evidence="1 3">DSM 40191</strain>
    </source>
</reference>
<proteinExistence type="predicted"/>
<evidence type="ECO:0000313" key="1">
    <source>
        <dbReference type="EMBL" id="QNT90346.1"/>
    </source>
</evidence>
<dbReference type="RefSeq" id="WP_051850552.1">
    <property type="nucleotide sequence ID" value="NZ_CP051006.1"/>
</dbReference>
<dbReference type="EMBL" id="CP051006">
    <property type="protein sequence ID" value="QNT90346.1"/>
    <property type="molecule type" value="Genomic_DNA"/>
</dbReference>
<gene>
    <name evidence="1" type="ORF">HEP81_00006</name>
    <name evidence="2" type="ORF">HEP81_07872</name>
</gene>